<keyword evidence="3 7" id="KW-0805">Transcription regulation</keyword>
<comment type="function">
    <text evidence="7">Sigma factors are initiation factors that promote the attachment of RNA polymerase to specific initiation sites and are then released.</text>
</comment>
<dbReference type="InterPro" id="IPR001387">
    <property type="entry name" value="Cro/C1-type_HTH"/>
</dbReference>
<accession>A0A8A0RRC6</accession>
<dbReference type="InterPro" id="IPR013325">
    <property type="entry name" value="RNA_pol_sigma_r2"/>
</dbReference>
<dbReference type="Gene3D" id="1.20.120.1810">
    <property type="match status" value="1"/>
</dbReference>
<protein>
    <recommendedName>
        <fullName evidence="7">RNA polymerase sigma factor</fullName>
    </recommendedName>
</protein>
<keyword evidence="4 7" id="KW-0731">Sigma factor</keyword>
<dbReference type="GO" id="GO:0003677">
    <property type="term" value="F:DNA binding"/>
    <property type="evidence" value="ECO:0007669"/>
    <property type="project" value="UniProtKB-KW"/>
</dbReference>
<evidence type="ECO:0000256" key="5">
    <source>
        <dbReference type="ARBA" id="ARBA00023125"/>
    </source>
</evidence>
<organism evidence="9 10">
    <name type="scientific">Koleobacter methoxysyntrophicus</name>
    <dbReference type="NCBI Taxonomy" id="2751313"/>
    <lineage>
        <taxon>Bacteria</taxon>
        <taxon>Bacillati</taxon>
        <taxon>Bacillota</taxon>
        <taxon>Clostridia</taxon>
        <taxon>Koleobacterales</taxon>
        <taxon>Koleobacteraceae</taxon>
        <taxon>Koleobacter</taxon>
    </lineage>
</organism>
<evidence type="ECO:0000259" key="8">
    <source>
        <dbReference type="PROSITE" id="PS50943"/>
    </source>
</evidence>
<dbReference type="NCBIfam" id="NF006158">
    <property type="entry name" value="PRK08301.1"/>
    <property type="match status" value="1"/>
</dbReference>
<dbReference type="PIRSF" id="PIRSF000770">
    <property type="entry name" value="RNA_pol_sigma-SigE/K"/>
    <property type="match status" value="1"/>
</dbReference>
<keyword evidence="6 7" id="KW-0804">Transcription</keyword>
<dbReference type="Gene3D" id="1.10.10.10">
    <property type="entry name" value="Winged helix-like DNA-binding domain superfamily/Winged helix DNA-binding domain"/>
    <property type="match status" value="1"/>
</dbReference>
<dbReference type="InterPro" id="IPR014200">
    <property type="entry name" value="RNA_pol_sigma-E"/>
</dbReference>
<dbReference type="CDD" id="cd06171">
    <property type="entry name" value="Sigma70_r4"/>
    <property type="match status" value="1"/>
</dbReference>
<evidence type="ECO:0000256" key="7">
    <source>
        <dbReference type="RuleBase" id="RU362124"/>
    </source>
</evidence>
<dbReference type="InterPro" id="IPR007630">
    <property type="entry name" value="RNA_pol_sigma70_r4"/>
</dbReference>
<evidence type="ECO:0000313" key="10">
    <source>
        <dbReference type="Proteomes" id="UP000662904"/>
    </source>
</evidence>
<dbReference type="InterPro" id="IPR007627">
    <property type="entry name" value="RNA_pol_sigma70_r2"/>
</dbReference>
<keyword evidence="10" id="KW-1185">Reference proteome</keyword>
<dbReference type="SUPFAM" id="SSF88659">
    <property type="entry name" value="Sigma3 and sigma4 domains of RNA polymerase sigma factors"/>
    <property type="match status" value="1"/>
</dbReference>
<dbReference type="EMBL" id="CP059066">
    <property type="protein sequence ID" value="QSQ09746.1"/>
    <property type="molecule type" value="Genomic_DNA"/>
</dbReference>
<dbReference type="KEGG" id="kme:H0A61_02126"/>
<evidence type="ECO:0000256" key="1">
    <source>
        <dbReference type="ARBA" id="ARBA00007788"/>
    </source>
</evidence>
<proteinExistence type="inferred from homology"/>
<dbReference type="PROSITE" id="PS50943">
    <property type="entry name" value="HTH_CROC1"/>
    <property type="match status" value="1"/>
</dbReference>
<evidence type="ECO:0000256" key="4">
    <source>
        <dbReference type="ARBA" id="ARBA00023082"/>
    </source>
</evidence>
<dbReference type="InterPro" id="IPR013324">
    <property type="entry name" value="RNA_pol_sigma_r3/r4-like"/>
</dbReference>
<sequence length="244" mass="28374">MLNFYYKGKTMYRLLLIRLLQRLKLLPKHPIFYIGGSEALPPPLTNDEENSLISKLEKGDSNVKTVLIERNLRLVVYIARKFENTGVGIEDLISIGTIGLIKAVNTFDPNKRIKLATYASKCIENEILMFLRRNNKIRVEVSFDEPLNIDWDGNELLLSDVLGTENDLIFKYIEEEVDRELLSLAMEKLSKRERNIMELRFGLKDGDERTQKEVADLLGISQSYISRLEKRIIKKLKREINRMI</sequence>
<dbReference type="FunFam" id="1.20.120.1810:FF:000003">
    <property type="entry name" value="RNA polymerase sigma factor"/>
    <property type="match status" value="1"/>
</dbReference>
<keyword evidence="5 7" id="KW-0238">DNA-binding</keyword>
<dbReference type="GO" id="GO:0030435">
    <property type="term" value="P:sporulation resulting in formation of a cellular spore"/>
    <property type="evidence" value="ECO:0007669"/>
    <property type="project" value="UniProtKB-KW"/>
</dbReference>
<name>A0A8A0RRC6_9FIRM</name>
<dbReference type="PROSITE" id="PS00716">
    <property type="entry name" value="SIGMA70_2"/>
    <property type="match status" value="1"/>
</dbReference>
<dbReference type="Proteomes" id="UP000662904">
    <property type="component" value="Chromosome"/>
</dbReference>
<reference evidence="9" key="1">
    <citation type="submission" date="2020-07" db="EMBL/GenBank/DDBJ databases">
        <title>Koleobacter methoxysyntrophicus gen. nov., sp. nov., a novel anaerobic bacterium isolated from deep subsurface oil field and proposal of Koleobacterales ord. nov. in the phylum Firmicutes.</title>
        <authorList>
            <person name="Sakamoto S."/>
            <person name="Tamaki H."/>
        </authorList>
    </citation>
    <scope>NUCLEOTIDE SEQUENCE</scope>
    <source>
        <strain evidence="9">NRmbB1</strain>
    </source>
</reference>
<evidence type="ECO:0000256" key="6">
    <source>
        <dbReference type="ARBA" id="ARBA00023163"/>
    </source>
</evidence>
<dbReference type="NCBIfam" id="TIGR02937">
    <property type="entry name" value="sigma70-ECF"/>
    <property type="match status" value="1"/>
</dbReference>
<dbReference type="Pfam" id="PF04545">
    <property type="entry name" value="Sigma70_r4"/>
    <property type="match status" value="1"/>
</dbReference>
<evidence type="ECO:0000256" key="3">
    <source>
        <dbReference type="ARBA" id="ARBA00023015"/>
    </source>
</evidence>
<dbReference type="InterPro" id="IPR014284">
    <property type="entry name" value="RNA_pol_sigma-70_dom"/>
</dbReference>
<evidence type="ECO:0000313" key="9">
    <source>
        <dbReference type="EMBL" id="QSQ09746.1"/>
    </source>
</evidence>
<dbReference type="PROSITE" id="PS00715">
    <property type="entry name" value="SIGMA70_1"/>
    <property type="match status" value="1"/>
</dbReference>
<feature type="domain" description="HTH cro/C1-type" evidence="8">
    <location>
        <begin position="210"/>
        <end position="230"/>
    </location>
</feature>
<dbReference type="AlphaFoldDB" id="A0A8A0RRC6"/>
<dbReference type="InterPro" id="IPR050813">
    <property type="entry name" value="Sigma-70_Factor"/>
</dbReference>
<dbReference type="InterPro" id="IPR036388">
    <property type="entry name" value="WH-like_DNA-bd_sf"/>
</dbReference>
<keyword evidence="2" id="KW-0749">Sporulation</keyword>
<dbReference type="GO" id="GO:0016987">
    <property type="term" value="F:sigma factor activity"/>
    <property type="evidence" value="ECO:0007669"/>
    <property type="project" value="UniProtKB-KW"/>
</dbReference>
<dbReference type="GO" id="GO:0006352">
    <property type="term" value="P:DNA-templated transcription initiation"/>
    <property type="evidence" value="ECO:0007669"/>
    <property type="project" value="InterPro"/>
</dbReference>
<dbReference type="PANTHER" id="PTHR30376:SF3">
    <property type="entry name" value="RNA POLYMERASE SIGMA FACTOR RPOH"/>
    <property type="match status" value="1"/>
</dbReference>
<evidence type="ECO:0000256" key="2">
    <source>
        <dbReference type="ARBA" id="ARBA00022969"/>
    </source>
</evidence>
<dbReference type="NCBIfam" id="TIGR02835">
    <property type="entry name" value="spore_sigmaE"/>
    <property type="match status" value="1"/>
</dbReference>
<comment type="similarity">
    <text evidence="1 7">Belongs to the sigma-70 factor family.</text>
</comment>
<dbReference type="PRINTS" id="PR00046">
    <property type="entry name" value="SIGMA70FCT"/>
</dbReference>
<dbReference type="InterPro" id="IPR000943">
    <property type="entry name" value="RNA_pol_sigma70"/>
</dbReference>
<dbReference type="NCBIfam" id="NF004471">
    <property type="entry name" value="PRK05803.1"/>
    <property type="match status" value="1"/>
</dbReference>
<gene>
    <name evidence="9" type="primary">sigE</name>
    <name evidence="9" type="ORF">H0A61_02126</name>
</gene>
<dbReference type="SUPFAM" id="SSF88946">
    <property type="entry name" value="Sigma2 domain of RNA polymerase sigma factors"/>
    <property type="match status" value="1"/>
</dbReference>
<dbReference type="PANTHER" id="PTHR30376">
    <property type="entry name" value="SIGMA FACTOR RPOH HEAT SHOCK RELATED"/>
    <property type="match status" value="1"/>
</dbReference>
<dbReference type="Pfam" id="PF04542">
    <property type="entry name" value="Sigma70_r2"/>
    <property type="match status" value="1"/>
</dbReference>